<feature type="binding site" evidence="10">
    <location>
        <position position="262"/>
    </location>
    <ligand>
        <name>GMP</name>
        <dbReference type="ChEBI" id="CHEBI:58115"/>
    </ligand>
</feature>
<evidence type="ECO:0000256" key="6">
    <source>
        <dbReference type="ARBA" id="ARBA00023134"/>
    </source>
</evidence>
<dbReference type="InterPro" id="IPR036025">
    <property type="entry name" value="RtcB-like_sf"/>
</dbReference>
<reference evidence="13" key="1">
    <citation type="submission" date="2016-08" db="EMBL/GenBank/DDBJ databases">
        <authorList>
            <person name="Varghese N."/>
            <person name="Submissions Spin"/>
        </authorList>
    </citation>
    <scope>NUCLEOTIDE SEQUENCE [LARGE SCALE GENOMIC DNA]</scope>
    <source>
        <strain evidence="13">R-53144</strain>
    </source>
</reference>
<protein>
    <recommendedName>
        <fullName evidence="1">3'-phosphate/5'-hydroxy nucleic acid ligase</fullName>
        <ecNumber evidence="1">6.5.1.8</ecNumber>
    </recommendedName>
</protein>
<comment type="catalytic activity">
    <reaction evidence="8">
        <text>a 3'-end 3'-phospho-ribonucleotide-RNA + a 5'-end dephospho-ribonucleoside-RNA + GTP = a ribonucleotidyl-ribonucleotide-RNA + GMP + diphosphate</text>
        <dbReference type="Rhea" id="RHEA:68076"/>
        <dbReference type="Rhea" id="RHEA-COMP:10463"/>
        <dbReference type="Rhea" id="RHEA-COMP:13936"/>
        <dbReference type="Rhea" id="RHEA-COMP:17355"/>
        <dbReference type="ChEBI" id="CHEBI:33019"/>
        <dbReference type="ChEBI" id="CHEBI:37565"/>
        <dbReference type="ChEBI" id="CHEBI:58115"/>
        <dbReference type="ChEBI" id="CHEBI:83062"/>
        <dbReference type="ChEBI" id="CHEBI:138284"/>
        <dbReference type="ChEBI" id="CHEBI:173118"/>
        <dbReference type="EC" id="6.5.1.8"/>
    </reaction>
</comment>
<evidence type="ECO:0000313" key="12">
    <source>
        <dbReference type="EMBL" id="SCC06144.1"/>
    </source>
</evidence>
<sequence>MDNSIQVLSDKASYIASKNTWIEGLAIEQLLSTANLPNMIKVVGMPDLHPGKGYPIGAAYLSCETIYPALIGSDIGCGMGFWQTEINIAKLSIDKLERQIGNIDQPDIRHKYNLGTIGGGNHFAELQKVSKIFDEQLFNHYQLNAKKLFLLVHSGSRGLGHQILQNQLSRFGYQGLPDNSPEALNYLAKHDNAVAFAKLNRQVVAERLMTNLNTQGNEVLNVCHNFLEKVTLAQKDYWLHRKGASSATDELVIIPGSRGDYSYLVQPIKCENLLMSLAHGAGRKWRRADCKGKLDKRYSMQELKRTKLGSRVICEDSSLIFEEAPQAYKSIDSVIESMQQVNIVKVIAQLTPILNYKTQGGH</sequence>
<keyword evidence="2" id="KW-0436">Ligase</keyword>
<feature type="binding site" evidence="10">
    <location>
        <begin position="224"/>
        <end position="225"/>
    </location>
    <ligand>
        <name>GMP</name>
        <dbReference type="ChEBI" id="CHEBI:58115"/>
    </ligand>
</feature>
<dbReference type="GO" id="GO:0005525">
    <property type="term" value="F:GTP binding"/>
    <property type="evidence" value="ECO:0007669"/>
    <property type="project" value="UniProtKB-KW"/>
</dbReference>
<dbReference type="InterPro" id="IPR001233">
    <property type="entry name" value="RtcB"/>
</dbReference>
<proteinExistence type="predicted"/>
<dbReference type="InterPro" id="IPR017510">
    <property type="entry name" value="RtcB2"/>
</dbReference>
<feature type="active site" description="GMP-histidine intermediate" evidence="9">
    <location>
        <position position="279"/>
    </location>
</feature>
<dbReference type="GO" id="GO:0046872">
    <property type="term" value="F:metal ion binding"/>
    <property type="evidence" value="ECO:0007669"/>
    <property type="project" value="UniProtKB-KW"/>
</dbReference>
<dbReference type="PANTHER" id="PTHR11118">
    <property type="entry name" value="RNA-SPLICING LIGASE RTCB HOMOLOG"/>
    <property type="match status" value="1"/>
</dbReference>
<dbReference type="STRING" id="1798183.GA0061080_102039"/>
<dbReference type="Pfam" id="PF01139">
    <property type="entry name" value="RtcB"/>
    <property type="match status" value="2"/>
</dbReference>
<evidence type="ECO:0000256" key="8">
    <source>
        <dbReference type="ARBA" id="ARBA00047746"/>
    </source>
</evidence>
<evidence type="ECO:0000256" key="3">
    <source>
        <dbReference type="ARBA" id="ARBA00022723"/>
    </source>
</evidence>
<evidence type="ECO:0000256" key="5">
    <source>
        <dbReference type="ARBA" id="ARBA00022800"/>
    </source>
</evidence>
<dbReference type="GO" id="GO:0003972">
    <property type="term" value="F:RNA ligase (ATP) activity"/>
    <property type="evidence" value="ECO:0007669"/>
    <property type="project" value="TreeGrafter"/>
</dbReference>
<dbReference type="GO" id="GO:0042245">
    <property type="term" value="P:RNA repair"/>
    <property type="evidence" value="ECO:0007669"/>
    <property type="project" value="UniProtKB-KW"/>
</dbReference>
<evidence type="ECO:0000313" key="13">
    <source>
        <dbReference type="Proteomes" id="UP000199698"/>
    </source>
</evidence>
<dbReference type="SUPFAM" id="SSF103365">
    <property type="entry name" value="Hypothetical protein PH1602"/>
    <property type="match status" value="1"/>
</dbReference>
<organism evidence="12 13">
    <name type="scientific">Gilliamella intestini</name>
    <dbReference type="NCBI Taxonomy" id="1798183"/>
    <lineage>
        <taxon>Bacteria</taxon>
        <taxon>Pseudomonadati</taxon>
        <taxon>Pseudomonadota</taxon>
        <taxon>Gammaproteobacteria</taxon>
        <taxon>Orbales</taxon>
        <taxon>Orbaceae</taxon>
        <taxon>Gilliamella</taxon>
    </lineage>
</organism>
<dbReference type="PANTHER" id="PTHR11118:SF1">
    <property type="entry name" value="RNA-SPLICING LIGASE RTCB HOMOLOG"/>
    <property type="match status" value="1"/>
</dbReference>
<gene>
    <name evidence="12" type="ORF">GA0061080_102039</name>
</gene>
<dbReference type="AlphaFoldDB" id="A0A1C4BHD4"/>
<feature type="binding site" evidence="11">
    <location>
        <position position="153"/>
    </location>
    <ligand>
        <name>Mn(2+)</name>
        <dbReference type="ChEBI" id="CHEBI:29035"/>
        <label>2</label>
    </ligand>
</feature>
<keyword evidence="6 10" id="KW-0342">GTP-binding</keyword>
<keyword evidence="13" id="KW-1185">Reference proteome</keyword>
<feature type="binding site" evidence="11">
    <location>
        <position position="122"/>
    </location>
    <ligand>
        <name>Mn(2+)</name>
        <dbReference type="ChEBI" id="CHEBI:29035"/>
        <label>1</label>
    </ligand>
</feature>
<evidence type="ECO:0000256" key="1">
    <source>
        <dbReference type="ARBA" id="ARBA00012726"/>
    </source>
</evidence>
<evidence type="ECO:0000256" key="9">
    <source>
        <dbReference type="PIRSR" id="PIRSR601233-1"/>
    </source>
</evidence>
<evidence type="ECO:0000256" key="11">
    <source>
        <dbReference type="PIRSR" id="PIRSR601233-3"/>
    </source>
</evidence>
<keyword evidence="5" id="KW-0692">RNA repair</keyword>
<keyword evidence="7 11" id="KW-0464">Manganese</keyword>
<evidence type="ECO:0000256" key="2">
    <source>
        <dbReference type="ARBA" id="ARBA00022598"/>
    </source>
</evidence>
<evidence type="ECO:0000256" key="10">
    <source>
        <dbReference type="PIRSR" id="PIRSR601233-2"/>
    </source>
</evidence>
<dbReference type="EC" id="6.5.1.8" evidence="1"/>
<dbReference type="EMBL" id="FMBA01000020">
    <property type="protein sequence ID" value="SCC06144.1"/>
    <property type="molecule type" value="Genomic_DNA"/>
</dbReference>
<dbReference type="GO" id="GO:0170057">
    <property type="term" value="F:RNA ligase (GTP) activity"/>
    <property type="evidence" value="ECO:0007669"/>
    <property type="project" value="UniProtKB-EC"/>
</dbReference>
<feature type="binding site" evidence="10">
    <location>
        <begin position="279"/>
        <end position="282"/>
    </location>
    <ligand>
        <name>GMP</name>
        <dbReference type="ChEBI" id="CHEBI:58115"/>
    </ligand>
</feature>
<feature type="binding site" evidence="10">
    <location>
        <begin position="121"/>
        <end position="125"/>
    </location>
    <ligand>
        <name>GMP</name>
        <dbReference type="ChEBI" id="CHEBI:58115"/>
    </ligand>
</feature>
<dbReference type="NCBIfam" id="NF007153">
    <property type="entry name" value="PRK09588.1"/>
    <property type="match status" value="1"/>
</dbReference>
<name>A0A1C4BHD4_9GAMM</name>
<feature type="binding site" evidence="11">
    <location>
        <position position="224"/>
    </location>
    <ligand>
        <name>Mn(2+)</name>
        <dbReference type="ChEBI" id="CHEBI:29035"/>
        <label>2</label>
    </ligand>
</feature>
<evidence type="ECO:0000256" key="4">
    <source>
        <dbReference type="ARBA" id="ARBA00022741"/>
    </source>
</evidence>
<evidence type="ECO:0000256" key="7">
    <source>
        <dbReference type="ARBA" id="ARBA00023211"/>
    </source>
</evidence>
<keyword evidence="3 11" id="KW-0479">Metal-binding</keyword>
<dbReference type="Proteomes" id="UP000199698">
    <property type="component" value="Unassembled WGS sequence"/>
</dbReference>
<dbReference type="NCBIfam" id="TIGR03073">
    <property type="entry name" value="release_rtcB"/>
    <property type="match status" value="1"/>
</dbReference>
<accession>A0A1C4BHD4</accession>
<dbReference type="Gene3D" id="3.90.1860.10">
    <property type="entry name" value="tRNA-splicing ligase RtcB"/>
    <property type="match status" value="2"/>
</dbReference>
<dbReference type="GO" id="GO:0006396">
    <property type="term" value="P:RNA processing"/>
    <property type="evidence" value="ECO:0007669"/>
    <property type="project" value="InterPro"/>
</dbReference>
<keyword evidence="4 10" id="KW-0547">Nucleotide-binding</keyword>
<dbReference type="OrthoDB" id="9802323at2"/>
<comment type="cofactor">
    <cofactor evidence="11">
        <name>Mn(2+)</name>
        <dbReference type="ChEBI" id="CHEBI:29035"/>
    </cofactor>
    <text evidence="11">Binds 2 manganese ions per subunit.</text>
</comment>
<dbReference type="RefSeq" id="WP_091123081.1">
    <property type="nucleotide sequence ID" value="NZ_FMBA01000020.1"/>
</dbReference>